<proteinExistence type="predicted"/>
<evidence type="ECO:0000256" key="1">
    <source>
        <dbReference type="SAM" id="MobiDB-lite"/>
    </source>
</evidence>
<organism evidence="2 3">
    <name type="scientific">Oryza sativa subsp. japonica</name>
    <name type="common">Rice</name>
    <dbReference type="NCBI Taxonomy" id="39947"/>
    <lineage>
        <taxon>Eukaryota</taxon>
        <taxon>Viridiplantae</taxon>
        <taxon>Streptophyta</taxon>
        <taxon>Embryophyta</taxon>
        <taxon>Tracheophyta</taxon>
        <taxon>Spermatophyta</taxon>
        <taxon>Magnoliopsida</taxon>
        <taxon>Liliopsida</taxon>
        <taxon>Poales</taxon>
        <taxon>Poaceae</taxon>
        <taxon>BOP clade</taxon>
        <taxon>Oryzoideae</taxon>
        <taxon>Oryzeae</taxon>
        <taxon>Oryzinae</taxon>
        <taxon>Oryza</taxon>
        <taxon>Oryza sativa</taxon>
    </lineage>
</organism>
<keyword evidence="3" id="KW-1185">Reference proteome</keyword>
<name>A0A0P0VJ14_ORYSJ</name>
<feature type="compositionally biased region" description="Basic residues" evidence="1">
    <location>
        <begin position="28"/>
        <end position="39"/>
    </location>
</feature>
<feature type="compositionally biased region" description="Low complexity" evidence="1">
    <location>
        <begin position="40"/>
        <end position="68"/>
    </location>
</feature>
<dbReference type="Proteomes" id="UP000059680">
    <property type="component" value="Chromosome 2"/>
</dbReference>
<gene>
    <name evidence="2" type="ordered locus">Os02g0478450</name>
    <name evidence="2" type="ORF">OSNPB_020478450</name>
</gene>
<accession>A0A0P0VJ14</accession>
<dbReference type="EMBL" id="AP014958">
    <property type="protein sequence ID" value="BAS78669.1"/>
    <property type="molecule type" value="Genomic_DNA"/>
</dbReference>
<dbReference type="PaxDb" id="39947-A0A0P0VJ14"/>
<dbReference type="STRING" id="39947.A0A0P0VJ14"/>
<dbReference type="AlphaFoldDB" id="A0A0P0VJ14"/>
<reference evidence="3" key="1">
    <citation type="journal article" date="2005" name="Nature">
        <title>The map-based sequence of the rice genome.</title>
        <authorList>
            <consortium name="International rice genome sequencing project (IRGSP)"/>
            <person name="Matsumoto T."/>
            <person name="Wu J."/>
            <person name="Kanamori H."/>
            <person name="Katayose Y."/>
            <person name="Fujisawa M."/>
            <person name="Namiki N."/>
            <person name="Mizuno H."/>
            <person name="Yamamoto K."/>
            <person name="Antonio B.A."/>
            <person name="Baba T."/>
            <person name="Sakata K."/>
            <person name="Nagamura Y."/>
            <person name="Aoki H."/>
            <person name="Arikawa K."/>
            <person name="Arita K."/>
            <person name="Bito T."/>
            <person name="Chiden Y."/>
            <person name="Fujitsuka N."/>
            <person name="Fukunaka R."/>
            <person name="Hamada M."/>
            <person name="Harada C."/>
            <person name="Hayashi A."/>
            <person name="Hijishita S."/>
            <person name="Honda M."/>
            <person name="Hosokawa S."/>
            <person name="Ichikawa Y."/>
            <person name="Idonuma A."/>
            <person name="Iijima M."/>
            <person name="Ikeda M."/>
            <person name="Ikeno M."/>
            <person name="Ito K."/>
            <person name="Ito S."/>
            <person name="Ito T."/>
            <person name="Ito Y."/>
            <person name="Ito Y."/>
            <person name="Iwabuchi A."/>
            <person name="Kamiya K."/>
            <person name="Karasawa W."/>
            <person name="Kurita K."/>
            <person name="Katagiri S."/>
            <person name="Kikuta A."/>
            <person name="Kobayashi H."/>
            <person name="Kobayashi N."/>
            <person name="Machita K."/>
            <person name="Maehara T."/>
            <person name="Masukawa M."/>
            <person name="Mizubayashi T."/>
            <person name="Mukai Y."/>
            <person name="Nagasaki H."/>
            <person name="Nagata Y."/>
            <person name="Naito S."/>
            <person name="Nakashima M."/>
            <person name="Nakama Y."/>
            <person name="Nakamichi Y."/>
            <person name="Nakamura M."/>
            <person name="Meguro A."/>
            <person name="Negishi M."/>
            <person name="Ohta I."/>
            <person name="Ohta T."/>
            <person name="Okamoto M."/>
            <person name="Ono N."/>
            <person name="Saji S."/>
            <person name="Sakaguchi M."/>
            <person name="Sakai K."/>
            <person name="Shibata M."/>
            <person name="Shimokawa T."/>
            <person name="Song J."/>
            <person name="Takazaki Y."/>
            <person name="Terasawa K."/>
            <person name="Tsugane M."/>
            <person name="Tsuji K."/>
            <person name="Ueda S."/>
            <person name="Waki K."/>
            <person name="Yamagata H."/>
            <person name="Yamamoto M."/>
            <person name="Yamamoto S."/>
            <person name="Yamane H."/>
            <person name="Yoshiki S."/>
            <person name="Yoshihara R."/>
            <person name="Yukawa K."/>
            <person name="Zhong H."/>
            <person name="Yano M."/>
            <person name="Yuan Q."/>
            <person name="Ouyang S."/>
            <person name="Liu J."/>
            <person name="Jones K.M."/>
            <person name="Gansberger K."/>
            <person name="Moffat K."/>
            <person name="Hill J."/>
            <person name="Bera J."/>
            <person name="Fadrosh D."/>
            <person name="Jin S."/>
            <person name="Johri S."/>
            <person name="Kim M."/>
            <person name="Overton L."/>
            <person name="Reardon M."/>
            <person name="Tsitrin T."/>
            <person name="Vuong H."/>
            <person name="Weaver B."/>
            <person name="Ciecko A."/>
            <person name="Tallon L."/>
            <person name="Jackson J."/>
            <person name="Pai G."/>
            <person name="Aken S.V."/>
            <person name="Utterback T."/>
            <person name="Reidmuller S."/>
            <person name="Feldblyum T."/>
            <person name="Hsiao J."/>
            <person name="Zismann V."/>
            <person name="Iobst S."/>
            <person name="de Vazeille A.R."/>
            <person name="Buell C.R."/>
            <person name="Ying K."/>
            <person name="Li Y."/>
            <person name="Lu T."/>
            <person name="Huang Y."/>
            <person name="Zhao Q."/>
            <person name="Feng Q."/>
            <person name="Zhang L."/>
            <person name="Zhu J."/>
            <person name="Weng Q."/>
            <person name="Mu J."/>
            <person name="Lu Y."/>
            <person name="Fan D."/>
            <person name="Liu Y."/>
            <person name="Guan J."/>
            <person name="Zhang Y."/>
            <person name="Yu S."/>
            <person name="Liu X."/>
            <person name="Zhang Y."/>
            <person name="Hong G."/>
            <person name="Han B."/>
            <person name="Choisne N."/>
            <person name="Demange N."/>
            <person name="Orjeda G."/>
            <person name="Samain S."/>
            <person name="Cattolico L."/>
            <person name="Pelletier E."/>
            <person name="Couloux A."/>
            <person name="Segurens B."/>
            <person name="Wincker P."/>
            <person name="D'Hont A."/>
            <person name="Scarpelli C."/>
            <person name="Weissenbach J."/>
            <person name="Salanoubat M."/>
            <person name="Quetier F."/>
            <person name="Yu Y."/>
            <person name="Kim H.R."/>
            <person name="Rambo T."/>
            <person name="Currie J."/>
            <person name="Collura K."/>
            <person name="Luo M."/>
            <person name="Yang T."/>
            <person name="Ammiraju J.S.S."/>
            <person name="Engler F."/>
            <person name="Soderlund C."/>
            <person name="Wing R.A."/>
            <person name="Palmer L.E."/>
            <person name="de la Bastide M."/>
            <person name="Spiegel L."/>
            <person name="Nascimento L."/>
            <person name="Zutavern T."/>
            <person name="O'Shaughnessy A."/>
            <person name="Dike S."/>
            <person name="Dedhia N."/>
            <person name="Preston R."/>
            <person name="Balija V."/>
            <person name="McCombie W.R."/>
            <person name="Chow T."/>
            <person name="Chen H."/>
            <person name="Chung M."/>
            <person name="Chen C."/>
            <person name="Shaw J."/>
            <person name="Wu H."/>
            <person name="Hsiao K."/>
            <person name="Chao Y."/>
            <person name="Chu M."/>
            <person name="Cheng C."/>
            <person name="Hour A."/>
            <person name="Lee P."/>
            <person name="Lin S."/>
            <person name="Lin Y."/>
            <person name="Liou J."/>
            <person name="Liu S."/>
            <person name="Hsing Y."/>
            <person name="Raghuvanshi S."/>
            <person name="Mohanty A."/>
            <person name="Bharti A.K."/>
            <person name="Gaur A."/>
            <person name="Gupta V."/>
            <person name="Kumar D."/>
            <person name="Ravi V."/>
            <person name="Vij S."/>
            <person name="Kapur A."/>
            <person name="Khurana P."/>
            <person name="Khurana P."/>
            <person name="Khurana J.P."/>
            <person name="Tyagi A.K."/>
            <person name="Gaikwad K."/>
            <person name="Singh A."/>
            <person name="Dalal V."/>
            <person name="Srivastava S."/>
            <person name="Dixit A."/>
            <person name="Pal A.K."/>
            <person name="Ghazi I.A."/>
            <person name="Yadav M."/>
            <person name="Pandit A."/>
            <person name="Bhargava A."/>
            <person name="Sureshbabu K."/>
            <person name="Batra K."/>
            <person name="Sharma T.R."/>
            <person name="Mohapatra T."/>
            <person name="Singh N.K."/>
            <person name="Messing J."/>
            <person name="Nelson A.B."/>
            <person name="Fuks G."/>
            <person name="Kavchok S."/>
            <person name="Keizer G."/>
            <person name="Linton E."/>
            <person name="Llaca V."/>
            <person name="Song R."/>
            <person name="Tanyolac B."/>
            <person name="Young S."/>
            <person name="Ho-Il K."/>
            <person name="Hahn J.H."/>
            <person name="Sangsakoo G."/>
            <person name="Vanavichit A."/>
            <person name="de Mattos Luiz.A.T."/>
            <person name="Zimmer P.D."/>
            <person name="Malone G."/>
            <person name="Dellagostin O."/>
            <person name="de Oliveira A.C."/>
            <person name="Bevan M."/>
            <person name="Bancroft I."/>
            <person name="Minx P."/>
            <person name="Cordum H."/>
            <person name="Wilson R."/>
            <person name="Cheng Z."/>
            <person name="Jin W."/>
            <person name="Jiang J."/>
            <person name="Leong S.A."/>
            <person name="Iwama H."/>
            <person name="Gojobori T."/>
            <person name="Itoh T."/>
            <person name="Niimura Y."/>
            <person name="Fujii Y."/>
            <person name="Habara T."/>
            <person name="Sakai H."/>
            <person name="Sato Y."/>
            <person name="Wilson G."/>
            <person name="Kumar K."/>
            <person name="McCouch S."/>
            <person name="Juretic N."/>
            <person name="Hoen D."/>
            <person name="Wright S."/>
            <person name="Bruskiewich R."/>
            <person name="Bureau T."/>
            <person name="Miyao A."/>
            <person name="Hirochika H."/>
            <person name="Nishikawa T."/>
            <person name="Kadowaki K."/>
            <person name="Sugiura M."/>
            <person name="Burr B."/>
            <person name="Sasaki T."/>
        </authorList>
    </citation>
    <scope>NUCLEOTIDE SEQUENCE [LARGE SCALE GENOMIC DNA]</scope>
    <source>
        <strain evidence="3">cv. Nipponbare</strain>
    </source>
</reference>
<evidence type="ECO:0000313" key="2">
    <source>
        <dbReference type="EMBL" id="BAS78669.1"/>
    </source>
</evidence>
<feature type="region of interest" description="Disordered" evidence="1">
    <location>
        <begin position="17"/>
        <end position="104"/>
    </location>
</feature>
<sequence>MAAHGCRHLRLNAAAIKSLPSAMAARGSGRRGRRRRYARRPSPSSSTSPRRTSSCSRPPLPPRASGHPQGPPHPRQLPPSGARPVRAHPQRHGPQLGCEIKFSG</sequence>
<reference evidence="2 3" key="3">
    <citation type="journal article" date="2013" name="Rice">
        <title>Improvement of the Oryza sativa Nipponbare reference genome using next generation sequence and optical map data.</title>
        <authorList>
            <person name="Kawahara Y."/>
            <person name="de la Bastide M."/>
            <person name="Hamilton J.P."/>
            <person name="Kanamori H."/>
            <person name="McCombie W.R."/>
            <person name="Ouyang S."/>
            <person name="Schwartz D.C."/>
            <person name="Tanaka T."/>
            <person name="Wu J."/>
            <person name="Zhou S."/>
            <person name="Childs K.L."/>
            <person name="Davidson R.M."/>
            <person name="Lin H."/>
            <person name="Quesada-Ocampo L."/>
            <person name="Vaillancourt B."/>
            <person name="Sakai H."/>
            <person name="Lee S.S."/>
            <person name="Kim J."/>
            <person name="Numa H."/>
            <person name="Itoh T."/>
            <person name="Buell C.R."/>
            <person name="Matsumoto T."/>
        </authorList>
    </citation>
    <scope>NUCLEOTIDE SEQUENCE [LARGE SCALE GENOMIC DNA]</scope>
    <source>
        <strain evidence="3">cv. Nipponbare</strain>
    </source>
</reference>
<dbReference type="Gramene" id="Os02t0478450-00">
    <property type="protein sequence ID" value="Os02t0478450-00"/>
    <property type="gene ID" value="Os02g0478450"/>
</dbReference>
<reference evidence="2 3" key="2">
    <citation type="journal article" date="2013" name="Plant Cell Physiol.">
        <title>Rice Annotation Project Database (RAP-DB): an integrative and interactive database for rice genomics.</title>
        <authorList>
            <person name="Sakai H."/>
            <person name="Lee S.S."/>
            <person name="Tanaka T."/>
            <person name="Numa H."/>
            <person name="Kim J."/>
            <person name="Kawahara Y."/>
            <person name="Wakimoto H."/>
            <person name="Yang C.C."/>
            <person name="Iwamoto M."/>
            <person name="Abe T."/>
            <person name="Yamada Y."/>
            <person name="Muto A."/>
            <person name="Inokuchi H."/>
            <person name="Ikemura T."/>
            <person name="Matsumoto T."/>
            <person name="Sasaki T."/>
            <person name="Itoh T."/>
        </authorList>
    </citation>
    <scope>NUCLEOTIDE SEQUENCE [LARGE SCALE GENOMIC DNA]</scope>
    <source>
        <strain evidence="3">cv. Nipponbare</strain>
    </source>
</reference>
<protein>
    <submittedName>
        <fullName evidence="2">Os02g0478450 protein</fullName>
    </submittedName>
</protein>
<evidence type="ECO:0000313" key="3">
    <source>
        <dbReference type="Proteomes" id="UP000059680"/>
    </source>
</evidence>
<dbReference type="InParanoid" id="A0A0P0VJ14"/>